<keyword evidence="2" id="KW-1185">Reference proteome</keyword>
<dbReference type="Proteomes" id="UP001148737">
    <property type="component" value="Unassembled WGS sequence"/>
</dbReference>
<dbReference type="EMBL" id="JANAKD010000031">
    <property type="protein sequence ID" value="KAJ3498855.1"/>
    <property type="molecule type" value="Genomic_DNA"/>
</dbReference>
<sequence length="149" mass="15899">MQISGAFLATLATATSAAPLAEERAAQVSRNNQNISIFAFGSATNCHHILRDRGACGISTFFRNVNQEASFVAMPADVFDQFGSAQHNRLCGKTIRITHGGVSRTAIVADRNLSNDHSIDTCLDIWQAFGGRDGDGSLIRGASWTIDGV</sequence>
<evidence type="ECO:0000313" key="1">
    <source>
        <dbReference type="EMBL" id="KAJ3498855.1"/>
    </source>
</evidence>
<reference evidence="1" key="1">
    <citation type="submission" date="2022-07" db="EMBL/GenBank/DDBJ databases">
        <title>Genome Sequence of Lecanicillium saksenae.</title>
        <authorList>
            <person name="Buettner E."/>
        </authorList>
    </citation>
    <scope>NUCLEOTIDE SEQUENCE</scope>
    <source>
        <strain evidence="1">VT-O1</strain>
    </source>
</reference>
<comment type="caution">
    <text evidence="1">The sequence shown here is derived from an EMBL/GenBank/DDBJ whole genome shotgun (WGS) entry which is preliminary data.</text>
</comment>
<organism evidence="1 2">
    <name type="scientific">Lecanicillium saksenae</name>
    <dbReference type="NCBI Taxonomy" id="468837"/>
    <lineage>
        <taxon>Eukaryota</taxon>
        <taxon>Fungi</taxon>
        <taxon>Dikarya</taxon>
        <taxon>Ascomycota</taxon>
        <taxon>Pezizomycotina</taxon>
        <taxon>Sordariomycetes</taxon>
        <taxon>Hypocreomycetidae</taxon>
        <taxon>Hypocreales</taxon>
        <taxon>Cordycipitaceae</taxon>
        <taxon>Lecanicillium</taxon>
    </lineage>
</organism>
<protein>
    <submittedName>
        <fullName evidence="1">Uncharacterized protein</fullName>
    </submittedName>
</protein>
<gene>
    <name evidence="1" type="ORF">NLG97_g799</name>
</gene>
<proteinExistence type="predicted"/>
<name>A0ACC1R883_9HYPO</name>
<evidence type="ECO:0000313" key="2">
    <source>
        <dbReference type="Proteomes" id="UP001148737"/>
    </source>
</evidence>
<accession>A0ACC1R883</accession>